<dbReference type="KEGG" id="eba:ebA4975"/>
<keyword evidence="2" id="KW-1185">Reference proteome</keyword>
<protein>
    <submittedName>
        <fullName evidence="1">Uncharacterized protein</fullName>
    </submittedName>
</protein>
<reference evidence="1 2" key="1">
    <citation type="journal article" date="2005" name="Arch. Microbiol.">
        <title>The genome sequence of an anaerobic aromatic-degrading denitrifying bacterium, strain EbN1.</title>
        <authorList>
            <person name="Rabus R."/>
            <person name="Kube M."/>
            <person name="Heider J."/>
            <person name="Beck A."/>
            <person name="Heitmann K."/>
            <person name="Widdel F."/>
            <person name="Reinhardt R."/>
        </authorList>
    </citation>
    <scope>NUCLEOTIDE SEQUENCE [LARGE SCALE GENOMIC DNA]</scope>
    <source>
        <strain evidence="1 2">EbN1</strain>
    </source>
</reference>
<evidence type="ECO:0000313" key="1">
    <source>
        <dbReference type="EMBL" id="CAI08956.1"/>
    </source>
</evidence>
<dbReference type="EMBL" id="CR555306">
    <property type="protein sequence ID" value="CAI08956.1"/>
    <property type="molecule type" value="Genomic_DNA"/>
</dbReference>
<gene>
    <name evidence="1" type="ORF">ebA4975</name>
</gene>
<evidence type="ECO:0000313" key="2">
    <source>
        <dbReference type="Proteomes" id="UP000006552"/>
    </source>
</evidence>
<sequence length="176" mass="19794">MIHLPFRQQNLDSVTRFQLPGLVMNRRLVTFILLVPALLVTPPLAFADVEPARSERLADRVAAPEPLQQRMEVIRATLVKSMNAHPDLRLTRAEGEALALEVGRELDSILADKAISRAAGRQASFLLGDMRDGLDLMRTANHDDARRVGLMKVVQDLRLYGWLFEHPGWQGVPETR</sequence>
<dbReference type="AlphaFoldDB" id="Q5P158"/>
<dbReference type="eggNOG" id="ENOG5033CWQ">
    <property type="taxonomic scope" value="Bacteria"/>
</dbReference>
<dbReference type="Proteomes" id="UP000006552">
    <property type="component" value="Chromosome"/>
</dbReference>
<proteinExistence type="predicted"/>
<dbReference type="HOGENOM" id="CLU_1522153_0_0_4"/>
<accession>Q5P158</accession>
<organism evidence="1 2">
    <name type="scientific">Aromatoleum aromaticum (strain DSM 19018 / LMG 30748 / EbN1)</name>
    <name type="common">Azoarcus sp. (strain EbN1)</name>
    <dbReference type="NCBI Taxonomy" id="76114"/>
    <lineage>
        <taxon>Bacteria</taxon>
        <taxon>Pseudomonadati</taxon>
        <taxon>Pseudomonadota</taxon>
        <taxon>Betaproteobacteria</taxon>
        <taxon>Rhodocyclales</taxon>
        <taxon>Rhodocyclaceae</taxon>
        <taxon>Aromatoleum</taxon>
    </lineage>
</organism>
<name>Q5P158_AROAE</name>